<dbReference type="InterPro" id="IPR050678">
    <property type="entry name" value="DNA_Partitioning_ATPase"/>
</dbReference>
<keyword evidence="3" id="KW-1185">Reference proteome</keyword>
<dbReference type="Gene3D" id="3.40.50.300">
    <property type="entry name" value="P-loop containing nucleotide triphosphate hydrolases"/>
    <property type="match status" value="1"/>
</dbReference>
<dbReference type="OrthoDB" id="69313at2"/>
<gene>
    <name evidence="2" type="ORF">CLV70_1662</name>
</gene>
<dbReference type="EMBL" id="PVZG01000066">
    <property type="protein sequence ID" value="PRY15378.1"/>
    <property type="molecule type" value="Genomic_DNA"/>
</dbReference>
<proteinExistence type="predicted"/>
<dbReference type="PANTHER" id="PTHR13696:SF52">
    <property type="entry name" value="PARA FAMILY PROTEIN CT_582"/>
    <property type="match status" value="1"/>
</dbReference>
<comment type="caution">
    <text evidence="2">The sequence shown here is derived from an EMBL/GenBank/DDBJ whole genome shotgun (WGS) entry which is preliminary data.</text>
</comment>
<dbReference type="PANTHER" id="PTHR13696">
    <property type="entry name" value="P-LOOP CONTAINING NUCLEOSIDE TRIPHOSPHATE HYDROLASE"/>
    <property type="match status" value="1"/>
</dbReference>
<evidence type="ECO:0000259" key="1">
    <source>
        <dbReference type="Pfam" id="PF13614"/>
    </source>
</evidence>
<evidence type="ECO:0000313" key="2">
    <source>
        <dbReference type="EMBL" id="PRY15378.1"/>
    </source>
</evidence>
<dbReference type="RefSeq" id="WP_106131571.1">
    <property type="nucleotide sequence ID" value="NZ_PVZG01000066.1"/>
</dbReference>
<dbReference type="Proteomes" id="UP000239209">
    <property type="component" value="Unassembled WGS sequence"/>
</dbReference>
<reference evidence="2 3" key="1">
    <citation type="submission" date="2018-03" db="EMBL/GenBank/DDBJ databases">
        <title>Genomic Encyclopedia of Archaeal and Bacterial Type Strains, Phase II (KMG-II): from individual species to whole genera.</title>
        <authorList>
            <person name="Goeker M."/>
        </authorList>
    </citation>
    <scope>NUCLEOTIDE SEQUENCE [LARGE SCALE GENOMIC DNA]</scope>
    <source>
        <strain evidence="2 3">DSM 45348</strain>
    </source>
</reference>
<accession>A0A2T0R4S9</accession>
<organism evidence="2 3">
    <name type="scientific">Pseudosporangium ferrugineum</name>
    <dbReference type="NCBI Taxonomy" id="439699"/>
    <lineage>
        <taxon>Bacteria</taxon>
        <taxon>Bacillati</taxon>
        <taxon>Actinomycetota</taxon>
        <taxon>Actinomycetes</taxon>
        <taxon>Micromonosporales</taxon>
        <taxon>Micromonosporaceae</taxon>
        <taxon>Pseudosporangium</taxon>
    </lineage>
</organism>
<dbReference type="InterPro" id="IPR027417">
    <property type="entry name" value="P-loop_NTPase"/>
</dbReference>
<dbReference type="AlphaFoldDB" id="A0A2T0R4S9"/>
<evidence type="ECO:0000313" key="3">
    <source>
        <dbReference type="Proteomes" id="UP000239209"/>
    </source>
</evidence>
<dbReference type="CDD" id="cd02042">
    <property type="entry name" value="ParAB_family"/>
    <property type="match status" value="1"/>
</dbReference>
<dbReference type="SUPFAM" id="SSF52540">
    <property type="entry name" value="P-loop containing nucleoside triphosphate hydrolases"/>
    <property type="match status" value="1"/>
</dbReference>
<dbReference type="InterPro" id="IPR025669">
    <property type="entry name" value="AAA_dom"/>
</dbReference>
<sequence>MQSLAFFNNKGGVGKTTLACNMASYFAREHDLNVLVVDCDPQCNASQLLLAEEMWEDLYANRRDSSNKTLLKALRHIRAGDSQVDTDLPLYKSERFGCDVLAGHPGLSILEDRFSSSWGELLQGTPGGARRTLWAGTLASSVRYDLVIFDLGPSLGALNRSVLLGSEFFMTPMSADLFSLYALDNIGTWIKSWVRDYERSAKTIREEHDDDFVEGGLPETLPVASGYLGYTVQQYVTKNTGGQLRAVNAYDRYRRQIPERAQVLAEYQAPSVVDLNIGLVPNMFSMVPLAQAQHAPISDLTPADGVRGAQVSQHKRYVARLREIGQRLAENLGIGG</sequence>
<name>A0A2T0R4S9_9ACTN</name>
<dbReference type="Pfam" id="PF13614">
    <property type="entry name" value="AAA_31"/>
    <property type="match status" value="1"/>
</dbReference>
<protein>
    <submittedName>
        <fullName evidence="2">AAA domain-containing protein</fullName>
    </submittedName>
</protein>
<feature type="domain" description="AAA" evidence="1">
    <location>
        <begin position="2"/>
        <end position="193"/>
    </location>
</feature>